<comment type="caution">
    <text evidence="2">The sequence shown here is derived from an EMBL/GenBank/DDBJ whole genome shotgun (WGS) entry which is preliminary data.</text>
</comment>
<feature type="region of interest" description="Disordered" evidence="1">
    <location>
        <begin position="1"/>
        <end position="21"/>
    </location>
</feature>
<keyword evidence="3" id="KW-1185">Reference proteome</keyword>
<accession>A0AAE0H482</accession>
<proteinExistence type="predicted"/>
<gene>
    <name evidence="2" type="ORF">CYMTET_3899</name>
</gene>
<evidence type="ECO:0000256" key="1">
    <source>
        <dbReference type="SAM" id="MobiDB-lite"/>
    </source>
</evidence>
<dbReference type="EMBL" id="LGRX02000421">
    <property type="protein sequence ID" value="KAK3288681.1"/>
    <property type="molecule type" value="Genomic_DNA"/>
</dbReference>
<organism evidence="2 3">
    <name type="scientific">Cymbomonas tetramitiformis</name>
    <dbReference type="NCBI Taxonomy" id="36881"/>
    <lineage>
        <taxon>Eukaryota</taxon>
        <taxon>Viridiplantae</taxon>
        <taxon>Chlorophyta</taxon>
        <taxon>Pyramimonadophyceae</taxon>
        <taxon>Pyramimonadales</taxon>
        <taxon>Pyramimonadaceae</taxon>
        <taxon>Cymbomonas</taxon>
    </lineage>
</organism>
<dbReference type="Proteomes" id="UP001190700">
    <property type="component" value="Unassembled WGS sequence"/>
</dbReference>
<sequence>MRARDEPDRDGVLRRENGDESYQPHVYTQRIGNRKLWFTVDANDPMAALLHQAVRAHERVYETLRAAREIVEERPTGMDQLLSGVTLDSGSVETLHAYSEAIAARDGPHGCFLSACVPLIDPKHVTTLYRVARSFGALCRGRRSWLGDGGGGADDLSHEEARSRAFRVARTVYTMLHSIIDVCTHLCGLRFVHDVTRDTMSRYFECATPLLPEMVRCCRRHLEAGDETELAWMLAVHAHSTVGYLRDVDARYGAAGREERHSKADRDLAALDKEVEEATYVRDACTPEERSDARSLDDLYRSTRRCLGKQGVTNKKWLGHFNEMSGRLHDILSLHRK</sequence>
<evidence type="ECO:0000313" key="2">
    <source>
        <dbReference type="EMBL" id="KAK3288681.1"/>
    </source>
</evidence>
<name>A0AAE0H482_9CHLO</name>
<evidence type="ECO:0000313" key="3">
    <source>
        <dbReference type="Proteomes" id="UP001190700"/>
    </source>
</evidence>
<dbReference type="AlphaFoldDB" id="A0AAE0H482"/>
<protein>
    <submittedName>
        <fullName evidence="2">Uncharacterized protein</fullName>
    </submittedName>
</protein>
<reference evidence="2 3" key="1">
    <citation type="journal article" date="2015" name="Genome Biol. Evol.">
        <title>Comparative Genomics of a Bacterivorous Green Alga Reveals Evolutionary Causalities and Consequences of Phago-Mixotrophic Mode of Nutrition.</title>
        <authorList>
            <person name="Burns J.A."/>
            <person name="Paasch A."/>
            <person name="Narechania A."/>
            <person name="Kim E."/>
        </authorList>
    </citation>
    <scope>NUCLEOTIDE SEQUENCE [LARGE SCALE GENOMIC DNA]</scope>
    <source>
        <strain evidence="2 3">PLY_AMNH</strain>
    </source>
</reference>
<feature type="compositionally biased region" description="Basic and acidic residues" evidence="1">
    <location>
        <begin position="1"/>
        <end position="18"/>
    </location>
</feature>